<name>A0A4V3XDU6_9AGAM</name>
<dbReference type="OrthoDB" id="3143640at2759"/>
<reference evidence="1 2" key="1">
    <citation type="submission" date="2019-02" db="EMBL/GenBank/DDBJ databases">
        <title>Genome sequencing of the rare red list fungi Phellinidium pouzarii.</title>
        <authorList>
            <person name="Buettner E."/>
            <person name="Kellner H."/>
        </authorList>
    </citation>
    <scope>NUCLEOTIDE SEQUENCE [LARGE SCALE GENOMIC DNA]</scope>
    <source>
        <strain evidence="1 2">DSM 108285</strain>
    </source>
</reference>
<dbReference type="EMBL" id="SGPK01000020">
    <property type="protein sequence ID" value="THH11103.1"/>
    <property type="molecule type" value="Genomic_DNA"/>
</dbReference>
<comment type="caution">
    <text evidence="1">The sequence shown here is derived from an EMBL/GenBank/DDBJ whole genome shotgun (WGS) entry which is preliminary data.</text>
</comment>
<dbReference type="AlphaFoldDB" id="A0A4V3XDU6"/>
<sequence>MHCQSLLFFRPSVLPFQRVMTKPNDSRLPGLDLHDLNSLRGRSTEFLHELLRLLRSIGVQVTYRLTPSNLDLATISISSEGYTQHAHIYRDLLQAAQSSEKGKTLLAMTDDGPVIVMT</sequence>
<dbReference type="Proteomes" id="UP000308199">
    <property type="component" value="Unassembled WGS sequence"/>
</dbReference>
<gene>
    <name evidence="1" type="ORF">EW145_g871</name>
</gene>
<evidence type="ECO:0000313" key="2">
    <source>
        <dbReference type="Proteomes" id="UP000308199"/>
    </source>
</evidence>
<protein>
    <submittedName>
        <fullName evidence="1">Uncharacterized protein</fullName>
    </submittedName>
</protein>
<keyword evidence="2" id="KW-1185">Reference proteome</keyword>
<accession>A0A4V3XDU6</accession>
<organism evidence="1 2">
    <name type="scientific">Phellinidium pouzarii</name>
    <dbReference type="NCBI Taxonomy" id="167371"/>
    <lineage>
        <taxon>Eukaryota</taxon>
        <taxon>Fungi</taxon>
        <taxon>Dikarya</taxon>
        <taxon>Basidiomycota</taxon>
        <taxon>Agaricomycotina</taxon>
        <taxon>Agaricomycetes</taxon>
        <taxon>Hymenochaetales</taxon>
        <taxon>Hymenochaetaceae</taxon>
        <taxon>Phellinidium</taxon>
    </lineage>
</organism>
<proteinExistence type="predicted"/>
<evidence type="ECO:0000313" key="1">
    <source>
        <dbReference type="EMBL" id="THH11103.1"/>
    </source>
</evidence>